<name>A0A151GHA1_DRECN</name>
<evidence type="ECO:0000313" key="2">
    <source>
        <dbReference type="Proteomes" id="UP000076580"/>
    </source>
</evidence>
<comment type="caution">
    <text evidence="1">The sequence shown here is derived from an EMBL/GenBank/DDBJ whole genome shotgun (WGS) entry which is preliminary data.</text>
</comment>
<keyword evidence="2" id="KW-1185">Reference proteome</keyword>
<proteinExistence type="predicted"/>
<gene>
    <name evidence="1" type="ORF">DCS_03495</name>
</gene>
<dbReference type="GeneID" id="63716138"/>
<dbReference type="Proteomes" id="UP000076580">
    <property type="component" value="Chromosome 02"/>
</dbReference>
<protein>
    <submittedName>
        <fullName evidence="1">Alpha-galactosidase A</fullName>
    </submittedName>
</protein>
<dbReference type="EMBL" id="LAYC01000002">
    <property type="protein sequence ID" value="KYK56495.1"/>
    <property type="molecule type" value="Genomic_DNA"/>
</dbReference>
<dbReference type="SUPFAM" id="SSF56112">
    <property type="entry name" value="Protein kinase-like (PK-like)"/>
    <property type="match status" value="1"/>
</dbReference>
<dbReference type="AlphaFoldDB" id="A0A151GHA1"/>
<dbReference type="PANTHER" id="PTHR37171:SF1">
    <property type="entry name" value="SERINE_THREONINE-PROTEIN KINASE YRZF-RELATED"/>
    <property type="match status" value="1"/>
</dbReference>
<dbReference type="Gene3D" id="1.10.510.10">
    <property type="entry name" value="Transferase(Phosphotransferase) domain 1"/>
    <property type="match status" value="1"/>
</dbReference>
<reference evidence="1 2" key="1">
    <citation type="journal article" date="2016" name="Sci. Rep.">
        <title>Insights into Adaptations to a Near-Obligate Nematode Endoparasitic Lifestyle from the Finished Genome of Drechmeria coniospora.</title>
        <authorList>
            <person name="Zhang L."/>
            <person name="Zhou Z."/>
            <person name="Guo Q."/>
            <person name="Fokkens L."/>
            <person name="Miskei M."/>
            <person name="Pocsi I."/>
            <person name="Zhang W."/>
            <person name="Chen M."/>
            <person name="Wang L."/>
            <person name="Sun Y."/>
            <person name="Donzelli B.G."/>
            <person name="Gibson D.M."/>
            <person name="Nelson D.R."/>
            <person name="Luo J.G."/>
            <person name="Rep M."/>
            <person name="Liu H."/>
            <person name="Yang S."/>
            <person name="Wang J."/>
            <person name="Krasnoff S.B."/>
            <person name="Xu Y."/>
            <person name="Molnar I."/>
            <person name="Lin M."/>
        </authorList>
    </citation>
    <scope>NUCLEOTIDE SEQUENCE [LARGE SCALE GENOMIC DNA]</scope>
    <source>
        <strain evidence="1 2">ARSEF 6962</strain>
    </source>
</reference>
<dbReference type="STRING" id="98403.A0A151GHA1"/>
<dbReference type="RefSeq" id="XP_040655847.1">
    <property type="nucleotide sequence ID" value="XM_040800814.1"/>
</dbReference>
<accession>A0A151GHA1</accession>
<dbReference type="InParanoid" id="A0A151GHA1"/>
<dbReference type="PANTHER" id="PTHR37171">
    <property type="entry name" value="SERINE/THREONINE-PROTEIN KINASE YRZF-RELATED"/>
    <property type="match status" value="1"/>
</dbReference>
<sequence length="276" mass="30801">MIKHDTTDSAMQPTILSMEVDDDDSYQSEYRVRIGNQVKYLVVAPGTFDRDTLSLPLGSLPRLPCDEEWTVAYISRDKTSGGLKTSLTNHTLAGVENQWHHTTVDCFELERTKQITGAAFEAICHSVVPVNFSSATPIIVKMARFEWEVPRIEQETRAYQLLEGSGLAPRFLAHVHENGRVIGFLLEKLEGRFASLHDLDNCKAALGKLHRLGLLHGDVNRYNFLVTDDGVKLVDFENSQEDPDPELMRNELKSLPAKLVDESGLGGGFIFTGDDV</sequence>
<dbReference type="InterPro" id="IPR052396">
    <property type="entry name" value="Meiotic_Drive_Suppr_Kinase"/>
</dbReference>
<evidence type="ECO:0000313" key="1">
    <source>
        <dbReference type="EMBL" id="KYK56495.1"/>
    </source>
</evidence>
<organism evidence="1 2">
    <name type="scientific">Drechmeria coniospora</name>
    <name type="common">Nematophagous fungus</name>
    <name type="synonym">Meria coniospora</name>
    <dbReference type="NCBI Taxonomy" id="98403"/>
    <lineage>
        <taxon>Eukaryota</taxon>
        <taxon>Fungi</taxon>
        <taxon>Dikarya</taxon>
        <taxon>Ascomycota</taxon>
        <taxon>Pezizomycotina</taxon>
        <taxon>Sordariomycetes</taxon>
        <taxon>Hypocreomycetidae</taxon>
        <taxon>Hypocreales</taxon>
        <taxon>Ophiocordycipitaceae</taxon>
        <taxon>Drechmeria</taxon>
    </lineage>
</organism>
<dbReference type="InterPro" id="IPR011009">
    <property type="entry name" value="Kinase-like_dom_sf"/>
</dbReference>